<comment type="caution">
    <text evidence="1">The sequence shown here is derived from an EMBL/GenBank/DDBJ whole genome shotgun (WGS) entry which is preliminary data.</text>
</comment>
<dbReference type="Proteomes" id="UP000318053">
    <property type="component" value="Unassembled WGS sequence"/>
</dbReference>
<accession>A0A5C5YIY1</accession>
<dbReference type="EMBL" id="SJPK01000001">
    <property type="protein sequence ID" value="TWT74820.1"/>
    <property type="molecule type" value="Genomic_DNA"/>
</dbReference>
<dbReference type="AlphaFoldDB" id="A0A5C5YIY1"/>
<sequence length="97" mass="11284">MAEPKKLTLGVHCKSPGMREEETRVAVLEATIEHYLPGFVKAVKKLKPAARDKEGDILWIELATRQNHLWLMNGWKRRAAKIWRRCDKTWMSDIATQ</sequence>
<proteinExistence type="predicted"/>
<dbReference type="RefSeq" id="WP_146389176.1">
    <property type="nucleotide sequence ID" value="NZ_SJPK01000001.1"/>
</dbReference>
<keyword evidence="2" id="KW-1185">Reference proteome</keyword>
<gene>
    <name evidence="1" type="ORF">CA85_01060</name>
</gene>
<name>A0A5C5YIY1_9BACT</name>
<evidence type="ECO:0000313" key="1">
    <source>
        <dbReference type="EMBL" id="TWT74820.1"/>
    </source>
</evidence>
<protein>
    <submittedName>
        <fullName evidence="1">Uncharacterized protein</fullName>
    </submittedName>
</protein>
<reference evidence="1 2" key="1">
    <citation type="submission" date="2019-02" db="EMBL/GenBank/DDBJ databases">
        <title>Deep-cultivation of Planctomycetes and their phenomic and genomic characterization uncovers novel biology.</title>
        <authorList>
            <person name="Wiegand S."/>
            <person name="Jogler M."/>
            <person name="Boedeker C."/>
            <person name="Pinto D."/>
            <person name="Vollmers J."/>
            <person name="Rivas-Marin E."/>
            <person name="Kohn T."/>
            <person name="Peeters S.H."/>
            <person name="Heuer A."/>
            <person name="Rast P."/>
            <person name="Oberbeckmann S."/>
            <person name="Bunk B."/>
            <person name="Jeske O."/>
            <person name="Meyerdierks A."/>
            <person name="Storesund J.E."/>
            <person name="Kallscheuer N."/>
            <person name="Luecker S."/>
            <person name="Lage O.M."/>
            <person name="Pohl T."/>
            <person name="Merkel B.J."/>
            <person name="Hornburger P."/>
            <person name="Mueller R.-W."/>
            <person name="Bruemmer F."/>
            <person name="Labrenz M."/>
            <person name="Spormann A.M."/>
            <person name="Op Den Camp H."/>
            <person name="Overmann J."/>
            <person name="Amann R."/>
            <person name="Jetten M.S.M."/>
            <person name="Mascher T."/>
            <person name="Medema M.H."/>
            <person name="Devos D.P."/>
            <person name="Kaster A.-K."/>
            <person name="Ovreas L."/>
            <person name="Rohde M."/>
            <person name="Galperin M.Y."/>
            <person name="Jogler C."/>
        </authorList>
    </citation>
    <scope>NUCLEOTIDE SEQUENCE [LARGE SCALE GENOMIC DNA]</scope>
    <source>
        <strain evidence="1 2">CA85</strain>
    </source>
</reference>
<evidence type="ECO:0000313" key="2">
    <source>
        <dbReference type="Proteomes" id="UP000318053"/>
    </source>
</evidence>
<organism evidence="1 2">
    <name type="scientific">Allorhodopirellula solitaria</name>
    <dbReference type="NCBI Taxonomy" id="2527987"/>
    <lineage>
        <taxon>Bacteria</taxon>
        <taxon>Pseudomonadati</taxon>
        <taxon>Planctomycetota</taxon>
        <taxon>Planctomycetia</taxon>
        <taxon>Pirellulales</taxon>
        <taxon>Pirellulaceae</taxon>
        <taxon>Allorhodopirellula</taxon>
    </lineage>
</organism>